<dbReference type="GO" id="GO:0048316">
    <property type="term" value="P:seed development"/>
    <property type="evidence" value="ECO:0007669"/>
    <property type="project" value="UniProtKB-ARBA"/>
</dbReference>
<name>B9SF35_RICCO</name>
<keyword evidence="5 6" id="KW-1015">Disulfide bond</keyword>
<feature type="signal peptide" evidence="6">
    <location>
        <begin position="1"/>
        <end position="22"/>
    </location>
</feature>
<proteinExistence type="inferred from homology"/>
<comment type="function">
    <text evidence="6">Seed storage protein.</text>
</comment>
<dbReference type="InterPro" id="IPR006045">
    <property type="entry name" value="Cupin_1"/>
</dbReference>
<dbReference type="PRINTS" id="PR00439">
    <property type="entry name" value="11SGLOBULIN"/>
</dbReference>
<dbReference type="SMART" id="SM00835">
    <property type="entry name" value="Cupin_1"/>
    <property type="match status" value="2"/>
</dbReference>
<feature type="domain" description="Cupin type-1" evidence="8">
    <location>
        <begin position="303"/>
        <end position="452"/>
    </location>
</feature>
<dbReference type="PANTHER" id="PTHR31189:SF35">
    <property type="entry name" value="12S SEED STORAGE PROTEIN CRB"/>
    <property type="match status" value="1"/>
</dbReference>
<feature type="region of interest" description="Disordered" evidence="7">
    <location>
        <begin position="176"/>
        <end position="213"/>
    </location>
</feature>
<dbReference type="InterPro" id="IPR014710">
    <property type="entry name" value="RmlC-like_jellyroll"/>
</dbReference>
<protein>
    <submittedName>
        <fullName evidence="9">Legumin A, putative</fullName>
    </submittedName>
</protein>
<reference evidence="10" key="1">
    <citation type="journal article" date="2010" name="Nat. Biotechnol.">
        <title>Draft genome sequence of the oilseed species Ricinus communis.</title>
        <authorList>
            <person name="Chan A.P."/>
            <person name="Crabtree J."/>
            <person name="Zhao Q."/>
            <person name="Lorenzi H."/>
            <person name="Orvis J."/>
            <person name="Puiu D."/>
            <person name="Melake-Berhan A."/>
            <person name="Jones K.M."/>
            <person name="Redman J."/>
            <person name="Chen G."/>
            <person name="Cahoon E.B."/>
            <person name="Gedil M."/>
            <person name="Stanke M."/>
            <person name="Haas B.J."/>
            <person name="Wortman J.R."/>
            <person name="Fraser-Liggett C.M."/>
            <person name="Ravel J."/>
            <person name="Rabinowicz P.D."/>
        </authorList>
    </citation>
    <scope>NUCLEOTIDE SEQUENCE [LARGE SCALE GENOMIC DNA]</scope>
    <source>
        <strain evidence="10">cv. Hale</strain>
    </source>
</reference>
<dbReference type="InterPro" id="IPR022379">
    <property type="entry name" value="11S_seedstore_CS"/>
</dbReference>
<comment type="similarity">
    <text evidence="1 6">Belongs to the 11S seed storage protein (globulins) family.</text>
</comment>
<sequence length="475" mass="53490">MAKPILLSISLCLFVLFQGSLALVSSSQQQNECRIDRINAREPDSRIQSEAGTIESWDPNHDQFRCAGVAVTRHTIQPDGLLLPAYSNAPQLVYIVQGQGMLGAMFPGCAETFQESQESSRSSRQQEQHQKIRHFRRGDVIALPAGIAHWCYNDGNEPLIAVSVLDTGNNANQLDRNPRNFYLAGNPEDEFQQQSRRPGERGHGEYSLGGSSERRQRSCNNVFCGMDSRFIAEAFNIDEQLARRIQGQDDARGNIVRVEGRIQVTRPPRTQQEREEQLEREYEQGRRHYNGIEETFCTMRMRENIADPSRADIFVPEVGRMSTVNSHSLPILRWLKLSASHAVLRNNAVRLPHWHMNSHSILYAIRGQARIQVVNENGNSVFDGSVRQGQVLTLPQNFVVVNRAESDNFEYVSFNTNDNAVAFDVAGRTSALRGMPVEVIANAFRVSIEEARRIKFGREETTLGSSLSQPRRAAA</sequence>
<dbReference type="GO" id="GO:0045735">
    <property type="term" value="F:nutrient reservoir activity"/>
    <property type="evidence" value="ECO:0007669"/>
    <property type="project" value="UniProtKB-KW"/>
</dbReference>
<dbReference type="SUPFAM" id="SSF51182">
    <property type="entry name" value="RmlC-like cupins"/>
    <property type="match status" value="1"/>
</dbReference>
<dbReference type="CDD" id="cd02242">
    <property type="entry name" value="cupin_11S_legumin_N"/>
    <property type="match status" value="1"/>
</dbReference>
<evidence type="ECO:0000256" key="3">
    <source>
        <dbReference type="ARBA" id="ARBA00022761"/>
    </source>
</evidence>
<dbReference type="CDD" id="cd02243">
    <property type="entry name" value="cupin_11S_legumin_C"/>
    <property type="match status" value="1"/>
</dbReference>
<dbReference type="AlphaFoldDB" id="B9SF35"/>
<dbReference type="OMA" id="MHQKLEN"/>
<dbReference type="OrthoDB" id="2016041at2759"/>
<dbReference type="PROSITE" id="PS00305">
    <property type="entry name" value="11S_SEED_STORAGE"/>
    <property type="match status" value="1"/>
</dbReference>
<dbReference type="STRING" id="3988.B9SF35"/>
<comment type="subunit">
    <text evidence="6">Hexamer; each subunit is composed of an acidic and a basic chain derived from a single precursor and linked by a disulfide bond.</text>
</comment>
<feature type="chain" id="PRO_5007749780" evidence="6">
    <location>
        <begin position="23"/>
        <end position="475"/>
    </location>
</feature>
<dbReference type="FunFam" id="2.60.120.10:FF:000073">
    <property type="entry name" value="Glycinin G1"/>
    <property type="match status" value="1"/>
</dbReference>
<evidence type="ECO:0000259" key="8">
    <source>
        <dbReference type="SMART" id="SM00835"/>
    </source>
</evidence>
<dbReference type="PANTHER" id="PTHR31189">
    <property type="entry name" value="OS03G0336100 PROTEIN-RELATED"/>
    <property type="match status" value="1"/>
</dbReference>
<keyword evidence="4 6" id="KW-0708">Seed storage protein</keyword>
<keyword evidence="10" id="KW-1185">Reference proteome</keyword>
<dbReference type="FunCoup" id="B9SF35">
    <property type="interactions" value="321"/>
</dbReference>
<evidence type="ECO:0000313" key="9">
    <source>
        <dbReference type="EMBL" id="EEF37812.1"/>
    </source>
</evidence>
<dbReference type="InterPro" id="IPR006044">
    <property type="entry name" value="11S_seedstore_pln"/>
</dbReference>
<dbReference type="Pfam" id="PF00190">
    <property type="entry name" value="Cupin_1"/>
    <property type="match status" value="2"/>
</dbReference>
<dbReference type="InterPro" id="IPR050253">
    <property type="entry name" value="Seed_Storage-Functional"/>
</dbReference>
<gene>
    <name evidence="9" type="ORF">RCOM_1213560</name>
</gene>
<feature type="domain" description="Cupin type-1" evidence="8">
    <location>
        <begin position="38"/>
        <end position="243"/>
    </location>
</feature>
<dbReference type="InParanoid" id="B9SF35"/>
<evidence type="ECO:0000313" key="10">
    <source>
        <dbReference type="Proteomes" id="UP000008311"/>
    </source>
</evidence>
<feature type="region of interest" description="Disordered" evidence="7">
    <location>
        <begin position="113"/>
        <end position="132"/>
    </location>
</feature>
<dbReference type="FunFam" id="2.60.120.10:FF:000124">
    <property type="entry name" value="Glycinin G5"/>
    <property type="match status" value="1"/>
</dbReference>
<dbReference type="Proteomes" id="UP000008311">
    <property type="component" value="Unassembled WGS sequence"/>
</dbReference>
<keyword evidence="2 6" id="KW-0732">Signal</keyword>
<keyword evidence="3 6" id="KW-0758">Storage protein</keyword>
<evidence type="ECO:0000256" key="1">
    <source>
        <dbReference type="ARBA" id="ARBA00007178"/>
    </source>
</evidence>
<evidence type="ECO:0000256" key="7">
    <source>
        <dbReference type="SAM" id="MobiDB-lite"/>
    </source>
</evidence>
<dbReference type="eggNOG" id="ENOG502QU1J">
    <property type="taxonomic scope" value="Eukaryota"/>
</dbReference>
<dbReference type="Gene3D" id="2.60.120.10">
    <property type="entry name" value="Jelly Rolls"/>
    <property type="match status" value="2"/>
</dbReference>
<accession>B9SF35</accession>
<evidence type="ECO:0000256" key="6">
    <source>
        <dbReference type="RuleBase" id="RU003681"/>
    </source>
</evidence>
<evidence type="ECO:0000256" key="2">
    <source>
        <dbReference type="ARBA" id="ARBA00022729"/>
    </source>
</evidence>
<dbReference type="KEGG" id="rcu:8289755"/>
<dbReference type="EMBL" id="EQ973941">
    <property type="protein sequence ID" value="EEF37812.1"/>
    <property type="molecule type" value="Genomic_DNA"/>
</dbReference>
<feature type="compositionally biased region" description="Low complexity" evidence="7">
    <location>
        <begin position="114"/>
        <end position="123"/>
    </location>
</feature>
<dbReference type="InterPro" id="IPR011051">
    <property type="entry name" value="RmlC_Cupin_sf"/>
</dbReference>
<evidence type="ECO:0000256" key="4">
    <source>
        <dbReference type="ARBA" id="ARBA00023129"/>
    </source>
</evidence>
<organism evidence="9 10">
    <name type="scientific">Ricinus communis</name>
    <name type="common">Castor bean</name>
    <dbReference type="NCBI Taxonomy" id="3988"/>
    <lineage>
        <taxon>Eukaryota</taxon>
        <taxon>Viridiplantae</taxon>
        <taxon>Streptophyta</taxon>
        <taxon>Embryophyta</taxon>
        <taxon>Tracheophyta</taxon>
        <taxon>Spermatophyta</taxon>
        <taxon>Magnoliopsida</taxon>
        <taxon>eudicotyledons</taxon>
        <taxon>Gunneridae</taxon>
        <taxon>Pentapetalae</taxon>
        <taxon>rosids</taxon>
        <taxon>fabids</taxon>
        <taxon>Malpighiales</taxon>
        <taxon>Euphorbiaceae</taxon>
        <taxon>Acalyphoideae</taxon>
        <taxon>Acalypheae</taxon>
        <taxon>Ricinus</taxon>
    </lineage>
</organism>
<evidence type="ECO:0000256" key="5">
    <source>
        <dbReference type="ARBA" id="ARBA00023157"/>
    </source>
</evidence>